<dbReference type="RefSeq" id="WP_212324304.1">
    <property type="nucleotide sequence ID" value="NZ_AP024463.1"/>
</dbReference>
<proteinExistence type="predicted"/>
<feature type="transmembrane region" description="Helical" evidence="1">
    <location>
        <begin position="88"/>
        <end position="108"/>
    </location>
</feature>
<dbReference type="Proteomes" id="UP000678513">
    <property type="component" value="Chromosome"/>
</dbReference>
<keyword evidence="1" id="KW-0812">Transmembrane</keyword>
<reference evidence="2 3" key="1">
    <citation type="submission" date="2021-03" db="EMBL/GenBank/DDBJ databases">
        <title>Human Oral Microbial Genomes.</title>
        <authorList>
            <person name="Johnston C.D."/>
            <person name="Chen T."/>
            <person name="Dewhirst F.E."/>
        </authorList>
    </citation>
    <scope>NUCLEOTIDE SEQUENCE [LARGE SCALE GENOMIC DNA]</scope>
    <source>
        <strain evidence="2 3">DSMZ 100122</strain>
    </source>
</reference>
<evidence type="ECO:0000313" key="3">
    <source>
        <dbReference type="Proteomes" id="UP000678513"/>
    </source>
</evidence>
<accession>A0ABX7Y5F2</accession>
<dbReference type="EMBL" id="CP072384">
    <property type="protein sequence ID" value="QUC08420.1"/>
    <property type="molecule type" value="Genomic_DNA"/>
</dbReference>
<name>A0ABX7Y5F2_9ACTN</name>
<feature type="transmembrane region" description="Helical" evidence="1">
    <location>
        <begin position="24"/>
        <end position="45"/>
    </location>
</feature>
<feature type="transmembrane region" description="Helical" evidence="1">
    <location>
        <begin position="120"/>
        <end position="143"/>
    </location>
</feature>
<evidence type="ECO:0000313" key="2">
    <source>
        <dbReference type="EMBL" id="QUC08420.1"/>
    </source>
</evidence>
<keyword evidence="1" id="KW-1133">Transmembrane helix</keyword>
<sequence>MPHPLPAPATQGTKWSPHRIVRQGVVPAAVLVVVLGVCCAASVLLEWLGRLVRTGAELAITALNGWGDGLTSLMIAEPAPLGSLTLRGVQVLALLGILGTIPATLDLVRAIRTRAGARSIIGSALLLIALGGIAWATLSFHVLTPGTGS</sequence>
<keyword evidence="3" id="KW-1185">Reference proteome</keyword>
<organism evidence="2 3">
    <name type="scientific">Arachnia rubra</name>
    <dbReference type="NCBI Taxonomy" id="1547448"/>
    <lineage>
        <taxon>Bacteria</taxon>
        <taxon>Bacillati</taxon>
        <taxon>Actinomycetota</taxon>
        <taxon>Actinomycetes</taxon>
        <taxon>Propionibacteriales</taxon>
        <taxon>Propionibacteriaceae</taxon>
        <taxon>Arachnia</taxon>
    </lineage>
</organism>
<gene>
    <name evidence="2" type="ORF">J5A65_01325</name>
</gene>
<protein>
    <submittedName>
        <fullName evidence="2">Uncharacterized protein</fullName>
    </submittedName>
</protein>
<keyword evidence="1" id="KW-0472">Membrane</keyword>
<evidence type="ECO:0000256" key="1">
    <source>
        <dbReference type="SAM" id="Phobius"/>
    </source>
</evidence>